<keyword evidence="1" id="KW-0812">Transmembrane</keyword>
<dbReference type="EMBL" id="JACHJP010000001">
    <property type="protein sequence ID" value="MBB4913713.1"/>
    <property type="molecule type" value="Genomic_DNA"/>
</dbReference>
<proteinExistence type="predicted"/>
<comment type="caution">
    <text evidence="2">The sequence shown here is derived from an EMBL/GenBank/DDBJ whole genome shotgun (WGS) entry which is preliminary data.</text>
</comment>
<accession>A0A7W7QHN2</accession>
<protein>
    <submittedName>
        <fullName evidence="2">Uncharacterized protein</fullName>
    </submittedName>
</protein>
<feature type="transmembrane region" description="Helical" evidence="1">
    <location>
        <begin position="102"/>
        <end position="122"/>
    </location>
</feature>
<name>A0A7W7QHN2_9ACTN</name>
<gene>
    <name evidence="2" type="ORF">FHS44_000785</name>
</gene>
<organism evidence="2 3">
    <name type="scientific">Streptosporangium saharense</name>
    <dbReference type="NCBI Taxonomy" id="1706840"/>
    <lineage>
        <taxon>Bacteria</taxon>
        <taxon>Bacillati</taxon>
        <taxon>Actinomycetota</taxon>
        <taxon>Actinomycetes</taxon>
        <taxon>Streptosporangiales</taxon>
        <taxon>Streptosporangiaceae</taxon>
        <taxon>Streptosporangium</taxon>
    </lineage>
</organism>
<keyword evidence="3" id="KW-1185">Reference proteome</keyword>
<keyword evidence="1" id="KW-0472">Membrane</keyword>
<dbReference type="RefSeq" id="WP_184712452.1">
    <property type="nucleotide sequence ID" value="NZ_JACHJP010000001.1"/>
</dbReference>
<evidence type="ECO:0000313" key="2">
    <source>
        <dbReference type="EMBL" id="MBB4913713.1"/>
    </source>
</evidence>
<evidence type="ECO:0000256" key="1">
    <source>
        <dbReference type="SAM" id="Phobius"/>
    </source>
</evidence>
<feature type="transmembrane region" description="Helical" evidence="1">
    <location>
        <begin position="51"/>
        <end position="75"/>
    </location>
</feature>
<dbReference type="Proteomes" id="UP000552644">
    <property type="component" value="Unassembled WGS sequence"/>
</dbReference>
<dbReference type="AlphaFoldDB" id="A0A7W7QHN2"/>
<sequence>MTEVSRLFWHGSGTRSLACAYVFSVTFDSDMGRRLEPVSVKMDPAVRKAKYITPALVLGVVPLLLANWFIAATILGRDCAVLYEGGNITECGGGLSEEEMSAASGLIALVMLAIQIGLTVLLRRRIRSGPR</sequence>
<keyword evidence="1" id="KW-1133">Transmembrane helix</keyword>
<reference evidence="2 3" key="1">
    <citation type="submission" date="2020-08" db="EMBL/GenBank/DDBJ databases">
        <title>Genomic Encyclopedia of Type Strains, Phase III (KMG-III): the genomes of soil and plant-associated and newly described type strains.</title>
        <authorList>
            <person name="Whitman W."/>
        </authorList>
    </citation>
    <scope>NUCLEOTIDE SEQUENCE [LARGE SCALE GENOMIC DNA]</scope>
    <source>
        <strain evidence="2 3">CECT 8840</strain>
    </source>
</reference>
<evidence type="ECO:0000313" key="3">
    <source>
        <dbReference type="Proteomes" id="UP000552644"/>
    </source>
</evidence>